<protein>
    <recommendedName>
        <fullName evidence="1">Uncharacterized protein TP-0789 domain-containing protein</fullName>
    </recommendedName>
</protein>
<organism evidence="2 3">
    <name type="scientific">Candidatus Thiodiazotropha endolucinida</name>
    <dbReference type="NCBI Taxonomy" id="1655433"/>
    <lineage>
        <taxon>Bacteria</taxon>
        <taxon>Pseudomonadati</taxon>
        <taxon>Pseudomonadota</taxon>
        <taxon>Gammaproteobacteria</taxon>
        <taxon>Chromatiales</taxon>
        <taxon>Sedimenticolaceae</taxon>
        <taxon>Candidatus Thiodiazotropha</taxon>
    </lineage>
</organism>
<proteinExistence type="predicted"/>
<dbReference type="EMBL" id="MARB01000002">
    <property type="protein sequence ID" value="ODJ89193.1"/>
    <property type="molecule type" value="Genomic_DNA"/>
</dbReference>
<dbReference type="CDD" id="cd16329">
    <property type="entry name" value="LolA_like"/>
    <property type="match status" value="1"/>
</dbReference>
<evidence type="ECO:0000259" key="1">
    <source>
        <dbReference type="Pfam" id="PF17131"/>
    </source>
</evidence>
<dbReference type="Pfam" id="PF17131">
    <property type="entry name" value="LolA_like"/>
    <property type="match status" value="1"/>
</dbReference>
<reference evidence="2 3" key="1">
    <citation type="submission" date="2016-06" db="EMBL/GenBank/DDBJ databases">
        <title>Genome sequence of endosymbiont of Candidatus Endolucinida thiodiazotropha.</title>
        <authorList>
            <person name="Poehlein A."/>
            <person name="Koenig S."/>
            <person name="Heiden S.E."/>
            <person name="Thuermer A."/>
            <person name="Voget S."/>
            <person name="Daniel R."/>
            <person name="Markert S."/>
            <person name="Gros O."/>
            <person name="Schweder T."/>
        </authorList>
    </citation>
    <scope>NUCLEOTIDE SEQUENCE [LARGE SCALE GENOMIC DNA]</scope>
    <source>
        <strain evidence="2 3">COS</strain>
    </source>
</reference>
<gene>
    <name evidence="2" type="ORF">CODIS_02920</name>
</gene>
<dbReference type="AlphaFoldDB" id="A0A7Z0VNX1"/>
<accession>A0A7Z0VNX1</accession>
<dbReference type="InterPro" id="IPR033399">
    <property type="entry name" value="TP_0789-like"/>
</dbReference>
<comment type="caution">
    <text evidence="2">The sequence shown here is derived from an EMBL/GenBank/DDBJ whole genome shotgun (WGS) entry which is preliminary data.</text>
</comment>
<sequence length="369" mass="42350">MIRTRFGRLHFSILQSLRSDLSLSLNFKNIRDFTSLFDVGIHGRVTRMFIRPIRIAFFCMVCFASTAPADDSGRPVPSSLNAHEIAGQVYVAAHGGLVKNALSKRSGREVALVVNRAPQAMRSRNRVPGVQTFDTYVNNVPQDPAIASQQMAILTSGKTKGTGVLFTRYTDPQKGNLISMWLPALRKIRRINEPSHEDVWFGTNLTYGELVLRRPEDETHELLGEGVMQECLAVMQLQRWEQTRYTRDLPAPQCGHKGKPVYHLKSTTKFHNWWYDYHVSDIDKETFALYRTVYYKGDEKVKTVYIDWQSLDQPDPRIAYPRYIYAITHGDGKDSLVYVPRSTISLNVDLPDSFWSEKTLQNYNRTRKP</sequence>
<keyword evidence="3" id="KW-1185">Reference proteome</keyword>
<name>A0A7Z0VNX1_9GAMM</name>
<evidence type="ECO:0000313" key="3">
    <source>
        <dbReference type="Proteomes" id="UP000094769"/>
    </source>
</evidence>
<dbReference type="Proteomes" id="UP000094769">
    <property type="component" value="Unassembled WGS sequence"/>
</dbReference>
<dbReference type="OrthoDB" id="5776086at2"/>
<dbReference type="Gene3D" id="2.50.20.10">
    <property type="entry name" value="Lipoprotein localisation LolA/LolB/LppX"/>
    <property type="match status" value="1"/>
</dbReference>
<feature type="domain" description="Uncharacterized protein TP-0789" evidence="1">
    <location>
        <begin position="151"/>
        <end position="246"/>
    </location>
</feature>
<evidence type="ECO:0000313" key="2">
    <source>
        <dbReference type="EMBL" id="ODJ89193.1"/>
    </source>
</evidence>